<reference evidence="1" key="1">
    <citation type="submission" date="2023-11" db="EMBL/GenBank/DDBJ databases">
        <authorList>
            <person name="Poullet M."/>
        </authorList>
    </citation>
    <scope>NUCLEOTIDE SEQUENCE</scope>
    <source>
        <strain evidence="1">E1834</strain>
    </source>
</reference>
<proteinExistence type="predicted"/>
<gene>
    <name evidence="1" type="ORF">MENTE1834_LOCUS4339</name>
</gene>
<dbReference type="Proteomes" id="UP001497535">
    <property type="component" value="Unassembled WGS sequence"/>
</dbReference>
<evidence type="ECO:0000313" key="2">
    <source>
        <dbReference type="Proteomes" id="UP001497535"/>
    </source>
</evidence>
<sequence>MESANQHLDVNEEQINEELNDKKELLKENISEESLLGVLPPIPAQRKVNVFNIGTRMKRSL</sequence>
<comment type="caution">
    <text evidence="1">The sequence shown here is derived from an EMBL/GenBank/DDBJ whole genome shotgun (WGS) entry which is preliminary data.</text>
</comment>
<accession>A0ACB0XW80</accession>
<name>A0ACB0XW80_MELEN</name>
<dbReference type="EMBL" id="CAVMJV010000003">
    <property type="protein sequence ID" value="CAK5020121.1"/>
    <property type="molecule type" value="Genomic_DNA"/>
</dbReference>
<protein>
    <submittedName>
        <fullName evidence="1">Uncharacterized protein</fullName>
    </submittedName>
</protein>
<organism evidence="1 2">
    <name type="scientific">Meloidogyne enterolobii</name>
    <name type="common">Root-knot nematode worm</name>
    <name type="synonym">Meloidogyne mayaguensis</name>
    <dbReference type="NCBI Taxonomy" id="390850"/>
    <lineage>
        <taxon>Eukaryota</taxon>
        <taxon>Metazoa</taxon>
        <taxon>Ecdysozoa</taxon>
        <taxon>Nematoda</taxon>
        <taxon>Chromadorea</taxon>
        <taxon>Rhabditida</taxon>
        <taxon>Tylenchina</taxon>
        <taxon>Tylenchomorpha</taxon>
        <taxon>Tylenchoidea</taxon>
        <taxon>Meloidogynidae</taxon>
        <taxon>Meloidogyninae</taxon>
        <taxon>Meloidogyne</taxon>
    </lineage>
</organism>
<keyword evidence="2" id="KW-1185">Reference proteome</keyword>
<evidence type="ECO:0000313" key="1">
    <source>
        <dbReference type="EMBL" id="CAK5020121.1"/>
    </source>
</evidence>